<name>A0AAU6Q2N0_9DEIO</name>
<dbReference type="EMBL" id="CP149782">
    <property type="protein sequence ID" value="WYF44496.1"/>
    <property type="molecule type" value="Genomic_DNA"/>
</dbReference>
<reference evidence="1" key="1">
    <citation type="submission" date="2024-03" db="EMBL/GenBank/DDBJ databases">
        <title>Deinococcus weizhi sp. nov., isolated from human skin.</title>
        <authorList>
            <person name="Wei Z."/>
            <person name="Tian F."/>
            <person name="Yang C."/>
            <person name="Xin L.T."/>
            <person name="Wen Z.J."/>
            <person name="Lan K.C."/>
            <person name="Yu L."/>
            <person name="Zhe W."/>
            <person name="Dan F.D."/>
            <person name="Jun W."/>
            <person name="Rui Z."/>
            <person name="Yong X.J."/>
            <person name="Ting Y."/>
            <person name="Wei X."/>
            <person name="Xu Z.G."/>
            <person name="Xin Z."/>
            <person name="Dong F.G."/>
            <person name="Ni X.M."/>
            <person name="Zheng M.G."/>
            <person name="Chun Y."/>
            <person name="Qian W.X."/>
        </authorList>
    </citation>
    <scope>NUCLEOTIDE SEQUENCE</scope>
    <source>
        <strain evidence="1">VB142</strain>
    </source>
</reference>
<gene>
    <name evidence="1" type="ORF">WDJ50_14065</name>
</gene>
<proteinExistence type="predicted"/>
<dbReference type="AlphaFoldDB" id="A0AAU6Q2N0"/>
<evidence type="ECO:0000313" key="1">
    <source>
        <dbReference type="EMBL" id="WYF44496.1"/>
    </source>
</evidence>
<organism evidence="1">
    <name type="scientific">Deinococcus sp. VB142</name>
    <dbReference type="NCBI Taxonomy" id="3112952"/>
    <lineage>
        <taxon>Bacteria</taxon>
        <taxon>Thermotogati</taxon>
        <taxon>Deinococcota</taxon>
        <taxon>Deinococci</taxon>
        <taxon>Deinococcales</taxon>
        <taxon>Deinococcaceae</taxon>
        <taxon>Deinococcus</taxon>
    </lineage>
</organism>
<dbReference type="RefSeq" id="WP_339095703.1">
    <property type="nucleotide sequence ID" value="NZ_CP149782.1"/>
</dbReference>
<protein>
    <submittedName>
        <fullName evidence="1">Uncharacterized protein</fullName>
    </submittedName>
</protein>
<sequence>MKRLLWQTEAHGQQAELWIEDGDAVLKWPTGQVRGETVEDVLTLAAADPRLSPEL</sequence>
<accession>A0AAU6Q2N0</accession>